<proteinExistence type="predicted"/>
<dbReference type="GO" id="GO:0042393">
    <property type="term" value="F:histone binding"/>
    <property type="evidence" value="ECO:0007669"/>
    <property type="project" value="TreeGrafter"/>
</dbReference>
<evidence type="ECO:0000313" key="4">
    <source>
        <dbReference type="EMBL" id="WMV41943.1"/>
    </source>
</evidence>
<dbReference type="Gene3D" id="3.40.50.300">
    <property type="entry name" value="P-loop containing nucleotide triphosphate hydrolases"/>
    <property type="match status" value="1"/>
</dbReference>
<dbReference type="GO" id="GO:0003682">
    <property type="term" value="F:chromatin binding"/>
    <property type="evidence" value="ECO:0007669"/>
    <property type="project" value="TreeGrafter"/>
</dbReference>
<protein>
    <submittedName>
        <fullName evidence="4">Uncharacterized protein</fullName>
    </submittedName>
</protein>
<keyword evidence="3" id="KW-0812">Transmembrane</keyword>
<accession>A0AAF0ZLD4</accession>
<dbReference type="EMBL" id="CP133619">
    <property type="protein sequence ID" value="WMV41943.1"/>
    <property type="molecule type" value="Genomic_DNA"/>
</dbReference>
<feature type="compositionally biased region" description="Polar residues" evidence="2">
    <location>
        <begin position="22"/>
        <end position="38"/>
    </location>
</feature>
<dbReference type="GO" id="GO:0003677">
    <property type="term" value="F:DNA binding"/>
    <property type="evidence" value="ECO:0007669"/>
    <property type="project" value="TreeGrafter"/>
</dbReference>
<dbReference type="GO" id="GO:0016887">
    <property type="term" value="F:ATP hydrolysis activity"/>
    <property type="evidence" value="ECO:0007669"/>
    <property type="project" value="TreeGrafter"/>
</dbReference>
<dbReference type="AlphaFoldDB" id="A0AAF0ZLD4"/>
<reference evidence="4" key="1">
    <citation type="submission" date="2023-08" db="EMBL/GenBank/DDBJ databases">
        <title>A de novo genome assembly of Solanum verrucosum Schlechtendal, a Mexican diploid species geographically isolated from the other diploid A-genome species in potato relatives.</title>
        <authorList>
            <person name="Hosaka K."/>
        </authorList>
    </citation>
    <scope>NUCLEOTIDE SEQUENCE</scope>
    <source>
        <tissue evidence="4">Young leaves</tissue>
    </source>
</reference>
<dbReference type="InterPro" id="IPR027417">
    <property type="entry name" value="P-loop_NTPase"/>
</dbReference>
<dbReference type="PANTHER" id="PTHR45623:SF17">
    <property type="entry name" value="CHROMODOMAIN-HELICASE-DNA-BINDING PROTEIN 3-RELATED"/>
    <property type="match status" value="1"/>
</dbReference>
<name>A0AAF0ZLD4_SOLVR</name>
<dbReference type="SUPFAM" id="SSF52540">
    <property type="entry name" value="P-loop containing nucleoside triphosphate hydrolases"/>
    <property type="match status" value="1"/>
</dbReference>
<feature type="transmembrane region" description="Helical" evidence="3">
    <location>
        <begin position="296"/>
        <end position="319"/>
    </location>
</feature>
<organism evidence="4 5">
    <name type="scientific">Solanum verrucosum</name>
    <dbReference type="NCBI Taxonomy" id="315347"/>
    <lineage>
        <taxon>Eukaryota</taxon>
        <taxon>Viridiplantae</taxon>
        <taxon>Streptophyta</taxon>
        <taxon>Embryophyta</taxon>
        <taxon>Tracheophyta</taxon>
        <taxon>Spermatophyta</taxon>
        <taxon>Magnoliopsida</taxon>
        <taxon>eudicotyledons</taxon>
        <taxon>Gunneridae</taxon>
        <taxon>Pentapetalae</taxon>
        <taxon>asterids</taxon>
        <taxon>lamiids</taxon>
        <taxon>Solanales</taxon>
        <taxon>Solanaceae</taxon>
        <taxon>Solanoideae</taxon>
        <taxon>Solaneae</taxon>
        <taxon>Solanum</taxon>
    </lineage>
</organism>
<evidence type="ECO:0000313" key="5">
    <source>
        <dbReference type="Proteomes" id="UP001234989"/>
    </source>
</evidence>
<dbReference type="PANTHER" id="PTHR45623">
    <property type="entry name" value="CHROMODOMAIN-HELICASE-DNA-BINDING PROTEIN 3-RELATED-RELATED"/>
    <property type="match status" value="1"/>
</dbReference>
<sequence length="459" mass="51486">MSVAPHTSPVPTSGAFPLPTFGVNQRPTSSRQALQSPAATDRRGGDHQQGINRPARRRPPTRQQPTGYAATTNKAATDRRGGDHQQGSNRINKNRTEPNLYKEVETWRPSLNILNVQRITMEEQSWLSREFNEDEVLEGIRLCAYDKAPGPDGYTMAFFQAFWETIKEDLMQTFQNFRCHQSFEKSFNATFVALIPKKQGSVYSKILLLGTQHTTNNARHMALEASVEDQMSSYGSLLYLVGVNWVMPKTTMELLSSWEGIENRGRKEHWWRTIPAMLSSSLAFTSQAVAPAALSFFLGAVLVAQYLFLIAASVTLQLFMRRQKTLGVPSVLALVGRVTRYQLLVGGGCDWNPHADLQAMARAHRLGQTNKVMIFRLITRGTIEERMMQMTKKKMILEHLVVGRLKAQNINQSDLDPFHQSQCAEGKLYIIVAQKPLAFMQKCVGEIQDTCGLVVNAVG</sequence>
<keyword evidence="1" id="KW-0539">Nucleus</keyword>
<evidence type="ECO:0000256" key="3">
    <source>
        <dbReference type="SAM" id="Phobius"/>
    </source>
</evidence>
<keyword evidence="3" id="KW-1133">Transmembrane helix</keyword>
<gene>
    <name evidence="4" type="ORF">MTR67_035328</name>
</gene>
<dbReference type="GO" id="GO:0000785">
    <property type="term" value="C:chromatin"/>
    <property type="evidence" value="ECO:0007669"/>
    <property type="project" value="TreeGrafter"/>
</dbReference>
<dbReference type="GO" id="GO:0005634">
    <property type="term" value="C:nucleus"/>
    <property type="evidence" value="ECO:0007669"/>
    <property type="project" value="TreeGrafter"/>
</dbReference>
<keyword evidence="3" id="KW-0472">Membrane</keyword>
<dbReference type="GO" id="GO:0140658">
    <property type="term" value="F:ATP-dependent chromatin remodeler activity"/>
    <property type="evidence" value="ECO:0007669"/>
    <property type="project" value="TreeGrafter"/>
</dbReference>
<dbReference type="Proteomes" id="UP001234989">
    <property type="component" value="Chromosome 8"/>
</dbReference>
<feature type="region of interest" description="Disordered" evidence="2">
    <location>
        <begin position="1"/>
        <end position="97"/>
    </location>
</feature>
<evidence type="ECO:0000256" key="2">
    <source>
        <dbReference type="SAM" id="MobiDB-lite"/>
    </source>
</evidence>
<evidence type="ECO:0000256" key="1">
    <source>
        <dbReference type="ARBA" id="ARBA00023242"/>
    </source>
</evidence>
<keyword evidence="5" id="KW-1185">Reference proteome</keyword>